<protein>
    <submittedName>
        <fullName evidence="1">Uncharacterized protein</fullName>
    </submittedName>
</protein>
<accession>A0AAV4QR82</accession>
<dbReference type="AlphaFoldDB" id="A0AAV4QR82"/>
<keyword evidence="2" id="KW-1185">Reference proteome</keyword>
<dbReference type="Proteomes" id="UP001054837">
    <property type="component" value="Unassembled WGS sequence"/>
</dbReference>
<reference evidence="1 2" key="1">
    <citation type="submission" date="2021-06" db="EMBL/GenBank/DDBJ databases">
        <title>Caerostris darwini draft genome.</title>
        <authorList>
            <person name="Kono N."/>
            <person name="Arakawa K."/>
        </authorList>
    </citation>
    <scope>NUCLEOTIDE SEQUENCE [LARGE SCALE GENOMIC DNA]</scope>
</reference>
<organism evidence="1 2">
    <name type="scientific">Caerostris darwini</name>
    <dbReference type="NCBI Taxonomy" id="1538125"/>
    <lineage>
        <taxon>Eukaryota</taxon>
        <taxon>Metazoa</taxon>
        <taxon>Ecdysozoa</taxon>
        <taxon>Arthropoda</taxon>
        <taxon>Chelicerata</taxon>
        <taxon>Arachnida</taxon>
        <taxon>Araneae</taxon>
        <taxon>Araneomorphae</taxon>
        <taxon>Entelegynae</taxon>
        <taxon>Araneoidea</taxon>
        <taxon>Araneidae</taxon>
        <taxon>Caerostris</taxon>
    </lineage>
</organism>
<dbReference type="EMBL" id="BPLQ01004772">
    <property type="protein sequence ID" value="GIY10595.1"/>
    <property type="molecule type" value="Genomic_DNA"/>
</dbReference>
<name>A0AAV4QR82_9ARAC</name>
<evidence type="ECO:0000313" key="1">
    <source>
        <dbReference type="EMBL" id="GIY10595.1"/>
    </source>
</evidence>
<gene>
    <name evidence="1" type="ORF">CDAR_91981</name>
</gene>
<comment type="caution">
    <text evidence="1">The sequence shown here is derived from an EMBL/GenBank/DDBJ whole genome shotgun (WGS) entry which is preliminary data.</text>
</comment>
<sequence>MPIPGTKVFHLASLIPGKCGLVPRKYVEQAAGRPSTRPFSGSPDFCLRRIWETLTNHALGKSSVFPTAASLRYLGDQACWVLRPDKASCARAVEENRGRLGHYARDGHLRRMPSLMKKLYKSQLKQEAAFVHCI</sequence>
<evidence type="ECO:0000313" key="2">
    <source>
        <dbReference type="Proteomes" id="UP001054837"/>
    </source>
</evidence>
<proteinExistence type="predicted"/>